<name>A0ABR1H2U8_9HYPO</name>
<gene>
    <name evidence="1" type="ORF">QQZ08_012363</name>
</gene>
<keyword evidence="2" id="KW-1185">Reference proteome</keyword>
<sequence length="128" mass="13658">MSDPSTTKAQSLLASLGRVTLLDENQVVALLQSAFLMTSSMSTLRTYFQAPPGSCQFDGVDLTGPIETLGNAAIAADCSLEYGFSSIANRDMAVQIPGQRFNTIMPITGYGQFGLYSNRAGYDVMVEA</sequence>
<evidence type="ECO:0000313" key="2">
    <source>
        <dbReference type="Proteomes" id="UP001498421"/>
    </source>
</evidence>
<feature type="non-terminal residue" evidence="1">
    <location>
        <position position="128"/>
    </location>
</feature>
<proteinExistence type="predicted"/>
<dbReference type="Proteomes" id="UP001498421">
    <property type="component" value="Unassembled WGS sequence"/>
</dbReference>
<dbReference type="EMBL" id="JAZAVK010000243">
    <property type="protein sequence ID" value="KAK7415407.1"/>
    <property type="molecule type" value="Genomic_DNA"/>
</dbReference>
<evidence type="ECO:0000313" key="1">
    <source>
        <dbReference type="EMBL" id="KAK7415407.1"/>
    </source>
</evidence>
<comment type="caution">
    <text evidence="1">The sequence shown here is derived from an EMBL/GenBank/DDBJ whole genome shotgun (WGS) entry which is preliminary data.</text>
</comment>
<organism evidence="1 2">
    <name type="scientific">Neonectria magnoliae</name>
    <dbReference type="NCBI Taxonomy" id="2732573"/>
    <lineage>
        <taxon>Eukaryota</taxon>
        <taxon>Fungi</taxon>
        <taxon>Dikarya</taxon>
        <taxon>Ascomycota</taxon>
        <taxon>Pezizomycotina</taxon>
        <taxon>Sordariomycetes</taxon>
        <taxon>Hypocreomycetidae</taxon>
        <taxon>Hypocreales</taxon>
        <taxon>Nectriaceae</taxon>
        <taxon>Neonectria</taxon>
    </lineage>
</organism>
<accession>A0ABR1H2U8</accession>
<reference evidence="1 2" key="1">
    <citation type="journal article" date="2025" name="Microbiol. Resour. Announc.">
        <title>Draft genome sequences for Neonectria magnoliae and Neonectria punicea, canker pathogens of Liriodendron tulipifera and Acer saccharum in West Virginia.</title>
        <authorList>
            <person name="Petronek H.M."/>
            <person name="Kasson M.T."/>
            <person name="Metheny A.M."/>
            <person name="Stauder C.M."/>
            <person name="Lovett B."/>
            <person name="Lynch S.C."/>
            <person name="Garnas J.R."/>
            <person name="Kasson L.R."/>
            <person name="Stajich J.E."/>
        </authorList>
    </citation>
    <scope>NUCLEOTIDE SEQUENCE [LARGE SCALE GENOMIC DNA]</scope>
    <source>
        <strain evidence="1 2">NRRL 64651</strain>
    </source>
</reference>
<protein>
    <submittedName>
        <fullName evidence="1">Uncharacterized protein</fullName>
    </submittedName>
</protein>